<dbReference type="EC" id="2.8.2.-" evidence="1"/>
<dbReference type="Pfam" id="PF00685">
    <property type="entry name" value="Sulfotransfer_1"/>
    <property type="match status" value="1"/>
</dbReference>
<dbReference type="Ensembl" id="ENSMMDT00005019078.1">
    <property type="protein sequence ID" value="ENSMMDP00005018629.1"/>
    <property type="gene ID" value="ENSMMDG00005009292.1"/>
</dbReference>
<sequence length="67" mass="7591">FWTSCLLLLLLLSLALSCSSHTSNPGEVGDWRNHFTAEQSQEMDRAFSKQLAGTRLGARLHYQQHCQ</sequence>
<dbReference type="InterPro" id="IPR027417">
    <property type="entry name" value="P-loop_NTPase"/>
</dbReference>
<reference evidence="4" key="1">
    <citation type="submission" date="2019-06" db="EMBL/GenBank/DDBJ databases">
        <authorList>
            <consortium name="Wellcome Sanger Institute Data Sharing"/>
        </authorList>
    </citation>
    <scope>NUCLEOTIDE SEQUENCE [LARGE SCALE GENOMIC DNA]</scope>
</reference>
<evidence type="ECO:0000259" key="3">
    <source>
        <dbReference type="Pfam" id="PF00685"/>
    </source>
</evidence>
<evidence type="ECO:0000313" key="5">
    <source>
        <dbReference type="Proteomes" id="UP000472263"/>
    </source>
</evidence>
<feature type="chain" id="PRO_5025661842" description="Sulfotransferase" evidence="2">
    <location>
        <begin position="21"/>
        <end position="67"/>
    </location>
</feature>
<keyword evidence="2" id="KW-0732">Signal</keyword>
<proteinExistence type="inferred from homology"/>
<reference evidence="4" key="3">
    <citation type="submission" date="2025-09" db="UniProtKB">
        <authorList>
            <consortium name="Ensembl"/>
        </authorList>
    </citation>
    <scope>IDENTIFICATION</scope>
</reference>
<protein>
    <recommendedName>
        <fullName evidence="1">Sulfotransferase</fullName>
        <ecNumber evidence="1">2.8.2.-</ecNumber>
    </recommendedName>
</protein>
<accession>A0A667Y381</accession>
<dbReference type="GO" id="GO:0008146">
    <property type="term" value="F:sulfotransferase activity"/>
    <property type="evidence" value="ECO:0007669"/>
    <property type="project" value="InterPro"/>
</dbReference>
<name>A0A667Y381_9TELE</name>
<organism evidence="4 5">
    <name type="scientific">Myripristis murdjan</name>
    <name type="common">pinecone soldierfish</name>
    <dbReference type="NCBI Taxonomy" id="586833"/>
    <lineage>
        <taxon>Eukaryota</taxon>
        <taxon>Metazoa</taxon>
        <taxon>Chordata</taxon>
        <taxon>Craniata</taxon>
        <taxon>Vertebrata</taxon>
        <taxon>Euteleostomi</taxon>
        <taxon>Actinopterygii</taxon>
        <taxon>Neopterygii</taxon>
        <taxon>Teleostei</taxon>
        <taxon>Neoteleostei</taxon>
        <taxon>Acanthomorphata</taxon>
        <taxon>Holocentriformes</taxon>
        <taxon>Holocentridae</taxon>
        <taxon>Myripristis</taxon>
    </lineage>
</organism>
<feature type="domain" description="Sulfotransferase" evidence="3">
    <location>
        <begin position="23"/>
        <end position="54"/>
    </location>
</feature>
<dbReference type="InParanoid" id="A0A667Y381"/>
<dbReference type="SUPFAM" id="SSF52540">
    <property type="entry name" value="P-loop containing nucleoside triphosphate hydrolases"/>
    <property type="match status" value="1"/>
</dbReference>
<dbReference type="Proteomes" id="UP000472263">
    <property type="component" value="Chromosome 15"/>
</dbReference>
<keyword evidence="1" id="KW-0808">Transferase</keyword>
<dbReference type="InterPro" id="IPR000863">
    <property type="entry name" value="Sulfotransferase_dom"/>
</dbReference>
<dbReference type="Gene3D" id="3.40.50.300">
    <property type="entry name" value="P-loop containing nucleotide triphosphate hydrolases"/>
    <property type="match status" value="1"/>
</dbReference>
<keyword evidence="5" id="KW-1185">Reference proteome</keyword>
<dbReference type="AlphaFoldDB" id="A0A667Y381"/>
<evidence type="ECO:0000256" key="1">
    <source>
        <dbReference type="RuleBase" id="RU361155"/>
    </source>
</evidence>
<evidence type="ECO:0000313" key="4">
    <source>
        <dbReference type="Ensembl" id="ENSMMDP00005018629.1"/>
    </source>
</evidence>
<evidence type="ECO:0000256" key="2">
    <source>
        <dbReference type="SAM" id="SignalP"/>
    </source>
</evidence>
<dbReference type="GeneTree" id="ENSGT00940000179281"/>
<feature type="signal peptide" evidence="2">
    <location>
        <begin position="1"/>
        <end position="20"/>
    </location>
</feature>
<reference evidence="4" key="2">
    <citation type="submission" date="2025-08" db="UniProtKB">
        <authorList>
            <consortium name="Ensembl"/>
        </authorList>
    </citation>
    <scope>IDENTIFICATION</scope>
</reference>
<comment type="similarity">
    <text evidence="1">Belongs to the sulfotransferase 1 family.</text>
</comment>